<dbReference type="AlphaFoldDB" id="A0A345PBR0"/>
<accession>A0A345PBR0</accession>
<dbReference type="SUPFAM" id="SSF53474">
    <property type="entry name" value="alpha/beta-Hydrolases"/>
    <property type="match status" value="1"/>
</dbReference>
<feature type="chain" id="PRO_5016724842" evidence="1">
    <location>
        <begin position="22"/>
        <end position="458"/>
    </location>
</feature>
<keyword evidence="1" id="KW-0732">Signal</keyword>
<dbReference type="InterPro" id="IPR005152">
    <property type="entry name" value="Lipase_secreted"/>
</dbReference>
<dbReference type="Proteomes" id="UP000253940">
    <property type="component" value="Chromosome"/>
</dbReference>
<dbReference type="Pfam" id="PF03583">
    <property type="entry name" value="LIP"/>
    <property type="match status" value="1"/>
</dbReference>
<reference evidence="2 3" key="1">
    <citation type="submission" date="2018-07" db="EMBL/GenBank/DDBJ databases">
        <title>Genome sequencing of Moraxellaceae gen. HYN0046.</title>
        <authorList>
            <person name="Kim M."/>
            <person name="Yi H."/>
        </authorList>
    </citation>
    <scope>NUCLEOTIDE SEQUENCE [LARGE SCALE GENOMIC DNA]</scope>
    <source>
        <strain evidence="2 3">HYN0046</strain>
    </source>
</reference>
<dbReference type="Gene3D" id="3.40.50.1820">
    <property type="entry name" value="alpha/beta hydrolase"/>
    <property type="match status" value="1"/>
</dbReference>
<dbReference type="KEGG" id="mbah:HYN46_14310"/>
<dbReference type="GO" id="GO:0004806">
    <property type="term" value="F:triacylglycerol lipase activity"/>
    <property type="evidence" value="ECO:0007669"/>
    <property type="project" value="InterPro"/>
</dbReference>
<organism evidence="2 3">
    <name type="scientific">Aquirhabdus parva</name>
    <dbReference type="NCBI Taxonomy" id="2283318"/>
    <lineage>
        <taxon>Bacteria</taxon>
        <taxon>Pseudomonadati</taxon>
        <taxon>Pseudomonadota</taxon>
        <taxon>Gammaproteobacteria</taxon>
        <taxon>Moraxellales</taxon>
        <taxon>Moraxellaceae</taxon>
        <taxon>Aquirhabdus</taxon>
    </lineage>
</organism>
<proteinExistence type="predicted"/>
<gene>
    <name evidence="2" type="ORF">HYN46_14310</name>
</gene>
<dbReference type="EMBL" id="CP031222">
    <property type="protein sequence ID" value="AXI04719.1"/>
    <property type="molecule type" value="Genomic_DNA"/>
</dbReference>
<feature type="signal peptide" evidence="1">
    <location>
        <begin position="1"/>
        <end position="21"/>
    </location>
</feature>
<sequence length="458" mass="48361">MRYGMLASLVLSASGVTCAHAATITDPFYSYTDSKPLVSIPLGTVLKQRTVTYHLVGVPTAATAVQLLYRTNNAQRQPVVNVTSIILPAKSNGKAISYQSAYDSLNPKDSPSQVIAGDKDITKLINLGPIVYSGESIPLAALAALGYTIIVPDTQGVTADFAAGPEYGMTTLDSIRAVLNFDASTVGISSGTKIGLTASSKVAMIGYSGGAIGTGWAAQLAPTYAPEVNKQLVGAAFGGYLIDPIHNLDYVDGSILWGAVAPAALVGLSRAYDLDLTPYLNDKGLAVAKDIQDQSLAYILPRYLGLKFSSILKPEYATAWSNYLKTGTIDSSFKTIIDAANTVNAGSYGSPTIPIYYTQGSVGVLNGTFKPNAGDGVMLAEDARTLVRQFCKDGTKIQYTEVPFEHAATAGVWAVGMLPWLYDRFEGKKAPPSNCKYMNSLLGSLLLPGRSLAPVVIK</sequence>
<evidence type="ECO:0000256" key="1">
    <source>
        <dbReference type="SAM" id="SignalP"/>
    </source>
</evidence>
<dbReference type="Gene3D" id="1.10.260.130">
    <property type="match status" value="1"/>
</dbReference>
<evidence type="ECO:0000313" key="2">
    <source>
        <dbReference type="EMBL" id="AXI04719.1"/>
    </source>
</evidence>
<evidence type="ECO:0000313" key="3">
    <source>
        <dbReference type="Proteomes" id="UP000253940"/>
    </source>
</evidence>
<dbReference type="OrthoDB" id="9955at2"/>
<dbReference type="InterPro" id="IPR029058">
    <property type="entry name" value="AB_hydrolase_fold"/>
</dbReference>
<keyword evidence="3" id="KW-1185">Reference proteome</keyword>
<dbReference type="PANTHER" id="PTHR34853:SF1">
    <property type="entry name" value="LIPASE 5"/>
    <property type="match status" value="1"/>
</dbReference>
<protein>
    <submittedName>
        <fullName evidence="2">Triacylglycerol lipase</fullName>
    </submittedName>
</protein>
<dbReference type="PANTHER" id="PTHR34853">
    <property type="match status" value="1"/>
</dbReference>
<dbReference type="GO" id="GO:0016042">
    <property type="term" value="P:lipid catabolic process"/>
    <property type="evidence" value="ECO:0007669"/>
    <property type="project" value="InterPro"/>
</dbReference>
<name>A0A345PBR0_9GAMM</name>